<sequence>MPVFPAPTWADKLPNLSKPELHVIPILNSYSCRPIMNEMLQCANVNNIFRESASGGMCSVPRGNIMEQKDCKMGFEINFRYSLQQSVTSWRNDISWVVIGVGTPRCIWELQSHSRRLVHLADPNGCISDVVNTKVFQMRRAGYEMKIIASAKITEDGTVLQQSIIFWIILFLKNINQNLLKHLKKKRMKRSRKYPVS</sequence>
<organism evidence="1">
    <name type="scientific">Xenopus tropicalis</name>
    <name type="common">Western clawed frog</name>
    <name type="synonym">Silurana tropicalis</name>
    <dbReference type="NCBI Taxonomy" id="8364"/>
    <lineage>
        <taxon>Eukaryota</taxon>
        <taxon>Metazoa</taxon>
        <taxon>Chordata</taxon>
        <taxon>Craniata</taxon>
        <taxon>Vertebrata</taxon>
        <taxon>Euteleostomi</taxon>
        <taxon>Amphibia</taxon>
        <taxon>Batrachia</taxon>
        <taxon>Anura</taxon>
        <taxon>Pipoidea</taxon>
        <taxon>Pipidae</taxon>
        <taxon>Xenopodinae</taxon>
        <taxon>Xenopus</taxon>
        <taxon>Silurana</taxon>
    </lineage>
</organism>
<dbReference type="EMBL" id="KV460760">
    <property type="protein sequence ID" value="OCA15678.1"/>
    <property type="molecule type" value="Genomic_DNA"/>
</dbReference>
<accession>A0A1B8XYI7</accession>
<dbReference type="AlphaFoldDB" id="A0A1B8XYI7"/>
<gene>
    <name evidence="1" type="ORF">XENTR_v90029406mg</name>
</gene>
<evidence type="ECO:0000313" key="1">
    <source>
        <dbReference type="EMBL" id="OCA15678.1"/>
    </source>
</evidence>
<reference evidence="1" key="2">
    <citation type="journal article" date="2010" name="Science">
        <title>The genome of the Western clawed frog Xenopus tropicalis.</title>
        <authorList>
            <person name="Hellsten U."/>
            <person name="Harland R.M."/>
            <person name="Gilchrist M.J."/>
            <person name="Hendrix D."/>
            <person name="Jurka J."/>
            <person name="Kapitonov V."/>
            <person name="Ovcharenko I."/>
            <person name="Putnam N.H."/>
            <person name="Shu S."/>
            <person name="Taher L."/>
            <person name="Blitz I.L."/>
            <person name="Blumberg B."/>
            <person name="Dichmann D.S."/>
            <person name="Dubchak I."/>
            <person name="Amaya E."/>
            <person name="Detter J.C."/>
            <person name="Fletcher R."/>
            <person name="Gerhard D.S."/>
            <person name="Goodstein D."/>
            <person name="Graves T."/>
            <person name="Grigoriev I.V."/>
            <person name="Grimwood J."/>
            <person name="Kawashima T."/>
            <person name="Lindquist E."/>
            <person name="Lucas S.M."/>
            <person name="Mead P.E."/>
            <person name="Mitros T."/>
            <person name="Ogino H."/>
            <person name="Ohta Y."/>
            <person name="Poliakov A.V."/>
            <person name="Pollet N."/>
            <person name="Robert J."/>
            <person name="Salamov A."/>
            <person name="Sater A.K."/>
            <person name="Schmutz J."/>
            <person name="Terry A."/>
            <person name="Vize P.D."/>
            <person name="Warren W.C."/>
            <person name="Wells D."/>
            <person name="Wills A."/>
            <person name="Wilson R.K."/>
            <person name="Zimmerman L.B."/>
            <person name="Zorn A.M."/>
            <person name="Grainger R."/>
            <person name="Grammer T."/>
            <person name="Khokha M.K."/>
            <person name="Richardson P.M."/>
            <person name="Rokhsar D.S."/>
        </authorList>
    </citation>
    <scope>NUCLEOTIDE SEQUENCE [LARGE SCALE GENOMIC DNA]</scope>
    <source>
        <strain evidence="1">Nigerian</strain>
    </source>
</reference>
<reference evidence="1" key="1">
    <citation type="submission" date="2009-11" db="EMBL/GenBank/DDBJ databases">
        <authorList>
            <consortium name="US DOE Joint Genome Institute (JGI-PGF)"/>
            <person name="Ottilar R."/>
            <person name="Schmutz J."/>
            <person name="Salamov A."/>
            <person name="Cheng J.F."/>
            <person name="Lucas S."/>
            <person name="Pitluck S."/>
            <person name="Gundlach H."/>
            <person name="Guo Y."/>
            <person name="Haberer G."/>
            <person name="Nasrallah J."/>
            <person name="Mayer K.F.X."/>
            <person name="van de Peer Y."/>
            <person name="Weigel D."/>
            <person name="Grigoriev I.V."/>
        </authorList>
    </citation>
    <scope>NUCLEOTIDE SEQUENCE</scope>
    <source>
        <strain evidence="1">Nigerian</strain>
    </source>
</reference>
<proteinExistence type="predicted"/>
<name>A0A1B8XYI7_XENTR</name>
<protein>
    <submittedName>
        <fullName evidence="1">Uncharacterized protein</fullName>
    </submittedName>
</protein>
<reference evidence="1" key="3">
    <citation type="submission" date="2016-05" db="EMBL/GenBank/DDBJ databases">
        <title>WGS assembly of Xenopus tropicalis.</title>
        <authorList>
            <person name="Sessions A."/>
            <person name="Jenkins J."/>
            <person name="Mitros T."/>
            <person name="Lyons J.T."/>
            <person name="Dichmann D.S."/>
            <person name="Robert J."/>
            <person name="Harland R.M."/>
            <person name="Rokhsar D.S."/>
        </authorList>
    </citation>
    <scope>NUCLEOTIDE SEQUENCE</scope>
    <source>
        <strain evidence="1">Nigerian</strain>
    </source>
</reference>